<accession>A0ABQ2E8R4</accession>
<feature type="region of interest" description="Disordered" evidence="2">
    <location>
        <begin position="536"/>
        <end position="557"/>
    </location>
</feature>
<sequence length="1388" mass="150687">MGQPYELVSARTESSDTWAQPDGSFSVKRYGTPIRMLRDGAWIATDPTLAPAADGRIAPKASTVAVTFSGGGSGALLSGVKDGRTLSLTWPKPLPAPTTDGNVATYAEMLPGVDLQLKAEVEGFSQLLVVKTATAAANPELASLKYKLDTVGLNVSTDADTGSVTAVNPAGETVFTSPSPLMWDSTTISSDDDPAAARIAKAQAAAEEETPGDLFEPTPGAKDALMPTTVSGEILEIKPDQKLLTNAKTEYPVYIDPSWAWGKRQNWTRVYKKYPKTSFWNTKEVVRVGFEAETDGLSRSFFQLDTSNIKGAQVKSSTFRVRNTWSWSCQDRPVELWHVGPISSKTTWDNQPSQHSKLYTVDDAKGWSKDCAAGNLEFDATDKVREAASKKWSSVNFGLYASNEDDTFGWKKFDAKTAVLETKYNNPPKTPTGLGTNPKTSCASGGLIGNTRVSLYAKYDDKDAGNLTAEFQVFKSGSSTAVVNKSIPAAKNKISTLVVPDVDLPTGAYTWKTRTKDQDGAYSGWSATCKFTLDRTRPSKPPVITSEGNKFPPGENGWPAVTGKAREAGKFTFADNGVTDVAQYSWYTDYDPEVRDAKPGVPVTVKPPGYGPHFLYAFSVDKAGNRSDTATYVYYATRSQERDGPGDLNGDANRDIWSIDSNGTLLTYAGQGDGNFSTATNGGGKSFAGSQVDSRGDWGQDGYNDLVSLEYDDVDKKQKLWTYPNDGAGVISDDFKELSVACPVKDPDLGCDYGEEWTGDDHWHNAEQVVSAGDINGDTQPDLLVKQGKQLWAYYGNRATYSLDVAREPVLVGNGDWDKFTVIAPGDLNGDQIADLWLRENSTGTIWRSYGKKGPDGLLDPTTWGNSAGRVKIGTGYTTAAYPAVGSVGDVTGDGKPDLWARKTDNTMLGWPGKTPSSDNLSFGASFVIDGITGGSRIPAGTTLNGGQSFTSRSAKLTMQDDGNLVIASNAGKTLWETKTSGNVGAKAIMQTGGNLVVYKADGSTVLWESKTAAPEGFALLQDRGNLVIYNVKGQSLWSSGTAIRHDYDADGRSDMADWYDYADGHDAIHTFRTNSDGSFNAPFTAWTRSAGGWDRSQMKIMSGDYNGDGTDDVAAAYQYDDGIKLWTWIGKGNGTFNEPFSSWAGSWTLDRMTLHAGDFNGDGRDDIGVWYRYIDSTKLWTFTSDSGGKFNAPFSSWSTTTWAVSRTKFTTGDFNGDGRDDLGALYDYDNDSVKMWTFLTSPSGSFNHPVEAWGSTGYGDWARTELFSGDFNGDGRDDFATWYDFTDGHDIVHAFAGTTNGTVKSPTVLWEAAADRFWRTEMKIVAGDYDGDGRDDLGAMYRYNDDSTVKMWTWITGPTGAFEEPTASWQSPPGNWYSRSEIIGRYL</sequence>
<dbReference type="PANTHER" id="PTHR46580">
    <property type="entry name" value="SENSOR KINASE-RELATED"/>
    <property type="match status" value="1"/>
</dbReference>
<dbReference type="Pfam" id="PF13517">
    <property type="entry name" value="FG-GAP_3"/>
    <property type="match status" value="1"/>
</dbReference>
<dbReference type="InterPro" id="IPR036426">
    <property type="entry name" value="Bulb-type_lectin_dom_sf"/>
</dbReference>
<proteinExistence type="predicted"/>
<dbReference type="EMBL" id="BMMV01000009">
    <property type="protein sequence ID" value="GGJ99967.1"/>
    <property type="molecule type" value="Genomic_DNA"/>
</dbReference>
<evidence type="ECO:0000313" key="4">
    <source>
        <dbReference type="EMBL" id="GGJ99967.1"/>
    </source>
</evidence>
<dbReference type="Gene3D" id="2.130.10.130">
    <property type="entry name" value="Integrin alpha, N-terminal"/>
    <property type="match status" value="1"/>
</dbReference>
<dbReference type="PROSITE" id="PS50927">
    <property type="entry name" value="BULB_LECTIN"/>
    <property type="match status" value="1"/>
</dbReference>
<feature type="domain" description="Bulb-type lectin" evidence="3">
    <location>
        <begin position="935"/>
        <end position="1042"/>
    </location>
</feature>
<gene>
    <name evidence="4" type="ORF">GCM10011583_34240</name>
</gene>
<dbReference type="RefSeq" id="WP_229700910.1">
    <property type="nucleotide sequence ID" value="NZ_BMMV01000009.1"/>
</dbReference>
<reference evidence="5" key="1">
    <citation type="journal article" date="2019" name="Int. J. Syst. Evol. Microbiol.">
        <title>The Global Catalogue of Microorganisms (GCM) 10K type strain sequencing project: providing services to taxonomists for standard genome sequencing and annotation.</title>
        <authorList>
            <consortium name="The Broad Institute Genomics Platform"/>
            <consortium name="The Broad Institute Genome Sequencing Center for Infectious Disease"/>
            <person name="Wu L."/>
            <person name="Ma J."/>
        </authorList>
    </citation>
    <scope>NUCLEOTIDE SEQUENCE [LARGE SCALE GENOMIC DNA]</scope>
    <source>
        <strain evidence="5">CGMCC 4.7275</strain>
    </source>
</reference>
<dbReference type="SMART" id="SM00108">
    <property type="entry name" value="B_lectin"/>
    <property type="match status" value="1"/>
</dbReference>
<dbReference type="InterPro" id="IPR028994">
    <property type="entry name" value="Integrin_alpha_N"/>
</dbReference>
<name>A0ABQ2E8R4_9ACTN</name>
<evidence type="ECO:0000313" key="5">
    <source>
        <dbReference type="Proteomes" id="UP000660265"/>
    </source>
</evidence>
<evidence type="ECO:0000256" key="1">
    <source>
        <dbReference type="ARBA" id="ARBA00022729"/>
    </source>
</evidence>
<dbReference type="InterPro" id="IPR001480">
    <property type="entry name" value="Bulb-type_lectin_dom"/>
</dbReference>
<dbReference type="Gene3D" id="2.40.128.340">
    <property type="match status" value="3"/>
</dbReference>
<dbReference type="Gene3D" id="2.90.10.10">
    <property type="entry name" value="Bulb-type lectin domain"/>
    <property type="match status" value="2"/>
</dbReference>
<evidence type="ECO:0000259" key="3">
    <source>
        <dbReference type="PROSITE" id="PS50927"/>
    </source>
</evidence>
<dbReference type="Proteomes" id="UP000660265">
    <property type="component" value="Unassembled WGS sequence"/>
</dbReference>
<comment type="caution">
    <text evidence="4">The sequence shown here is derived from an EMBL/GenBank/DDBJ whole genome shotgun (WGS) entry which is preliminary data.</text>
</comment>
<keyword evidence="5" id="KW-1185">Reference proteome</keyword>
<evidence type="ECO:0000256" key="2">
    <source>
        <dbReference type="SAM" id="MobiDB-lite"/>
    </source>
</evidence>
<organism evidence="4 5">
    <name type="scientific">Streptomyces camponoticapitis</name>
    <dbReference type="NCBI Taxonomy" id="1616125"/>
    <lineage>
        <taxon>Bacteria</taxon>
        <taxon>Bacillati</taxon>
        <taxon>Actinomycetota</taxon>
        <taxon>Actinomycetes</taxon>
        <taxon>Kitasatosporales</taxon>
        <taxon>Streptomycetaceae</taxon>
        <taxon>Streptomyces</taxon>
    </lineage>
</organism>
<dbReference type="Gene3D" id="2.60.40.1800">
    <property type="match status" value="1"/>
</dbReference>
<protein>
    <recommendedName>
        <fullName evidence="3">Bulb-type lectin domain-containing protein</fullName>
    </recommendedName>
</protein>
<keyword evidence="1" id="KW-0732">Signal</keyword>
<dbReference type="SUPFAM" id="SSF69318">
    <property type="entry name" value="Integrin alpha N-terminal domain"/>
    <property type="match status" value="2"/>
</dbReference>
<dbReference type="SUPFAM" id="SSF51110">
    <property type="entry name" value="alpha-D-mannose-specific plant lectins"/>
    <property type="match status" value="1"/>
</dbReference>
<dbReference type="InterPro" id="IPR013517">
    <property type="entry name" value="FG-GAP"/>
</dbReference>